<dbReference type="Proteomes" id="UP000237481">
    <property type="component" value="Unassembled WGS sequence"/>
</dbReference>
<evidence type="ECO:0000259" key="4">
    <source>
        <dbReference type="Pfam" id="PF06414"/>
    </source>
</evidence>
<feature type="non-terminal residue" evidence="5">
    <location>
        <position position="95"/>
    </location>
</feature>
<dbReference type="Pfam" id="PF06414">
    <property type="entry name" value="Zeta_toxin"/>
    <property type="match status" value="1"/>
</dbReference>
<sequence length="95" mass="10056">MPPLPDLSVYRLPDADSQRIFHSEILPAELPPPDTQPSSSPASSSKPLALLTVGQTGAGKTLLAQTLLGPLRLLRGPASPPPAHLIADTYKTYHP</sequence>
<keyword evidence="2" id="KW-0067">ATP-binding</keyword>
<keyword evidence="6" id="KW-1185">Reference proteome</keyword>
<evidence type="ECO:0000313" key="6">
    <source>
        <dbReference type="Proteomes" id="UP000237481"/>
    </source>
</evidence>
<evidence type="ECO:0000256" key="3">
    <source>
        <dbReference type="SAM" id="MobiDB-lite"/>
    </source>
</evidence>
<evidence type="ECO:0000313" key="5">
    <source>
        <dbReference type="EMBL" id="POR31764.1"/>
    </source>
</evidence>
<feature type="region of interest" description="Disordered" evidence="3">
    <location>
        <begin position="26"/>
        <end position="47"/>
    </location>
</feature>
<dbReference type="Gene3D" id="3.40.50.300">
    <property type="entry name" value="P-loop containing nucleotide triphosphate hydrolases"/>
    <property type="match status" value="1"/>
</dbReference>
<comment type="caution">
    <text evidence="5">The sequence shown here is derived from an EMBL/GenBank/DDBJ whole genome shotgun (WGS) entry which is preliminary data.</text>
</comment>
<name>A0A2S4KNI0_9HYPO</name>
<evidence type="ECO:0000256" key="1">
    <source>
        <dbReference type="ARBA" id="ARBA00022741"/>
    </source>
</evidence>
<accession>A0A2S4KNI0</accession>
<dbReference type="AlphaFoldDB" id="A0A2S4KNI0"/>
<dbReference type="EMBL" id="PKSG01000998">
    <property type="protein sequence ID" value="POR31764.1"/>
    <property type="molecule type" value="Genomic_DNA"/>
</dbReference>
<evidence type="ECO:0000256" key="2">
    <source>
        <dbReference type="ARBA" id="ARBA00022840"/>
    </source>
</evidence>
<reference evidence="5 6" key="1">
    <citation type="submission" date="2018-01" db="EMBL/GenBank/DDBJ databases">
        <title>Harnessing the power of phylogenomics to disentangle the directionality and signatures of interkingdom host jumping in the parasitic fungal genus Tolypocladium.</title>
        <authorList>
            <person name="Quandt C.A."/>
            <person name="Patterson W."/>
            <person name="Spatafora J.W."/>
        </authorList>
    </citation>
    <scope>NUCLEOTIDE SEQUENCE [LARGE SCALE GENOMIC DNA]</scope>
    <source>
        <strain evidence="5 6">NRBC 100945</strain>
    </source>
</reference>
<feature type="domain" description="Zeta toxin" evidence="4">
    <location>
        <begin position="42"/>
        <end position="95"/>
    </location>
</feature>
<proteinExistence type="predicted"/>
<keyword evidence="1" id="KW-0547">Nucleotide-binding</keyword>
<dbReference type="GO" id="GO:0016301">
    <property type="term" value="F:kinase activity"/>
    <property type="evidence" value="ECO:0007669"/>
    <property type="project" value="InterPro"/>
</dbReference>
<feature type="region of interest" description="Disordered" evidence="3">
    <location>
        <begin position="73"/>
        <end position="95"/>
    </location>
</feature>
<dbReference type="InterPro" id="IPR010488">
    <property type="entry name" value="Zeta_toxin_domain"/>
</dbReference>
<protein>
    <recommendedName>
        <fullName evidence="4">Zeta toxin domain-containing protein</fullName>
    </recommendedName>
</protein>
<organism evidence="5 6">
    <name type="scientific">Tolypocladium paradoxum</name>
    <dbReference type="NCBI Taxonomy" id="94208"/>
    <lineage>
        <taxon>Eukaryota</taxon>
        <taxon>Fungi</taxon>
        <taxon>Dikarya</taxon>
        <taxon>Ascomycota</taxon>
        <taxon>Pezizomycotina</taxon>
        <taxon>Sordariomycetes</taxon>
        <taxon>Hypocreomycetidae</taxon>
        <taxon>Hypocreales</taxon>
        <taxon>Ophiocordycipitaceae</taxon>
        <taxon>Tolypocladium</taxon>
    </lineage>
</organism>
<feature type="compositionally biased region" description="Low complexity" evidence="3">
    <location>
        <begin position="36"/>
        <end position="47"/>
    </location>
</feature>
<gene>
    <name evidence="5" type="ORF">TPAR_08023</name>
</gene>
<dbReference type="InterPro" id="IPR027417">
    <property type="entry name" value="P-loop_NTPase"/>
</dbReference>
<dbReference type="GO" id="GO:0005524">
    <property type="term" value="F:ATP binding"/>
    <property type="evidence" value="ECO:0007669"/>
    <property type="project" value="UniProtKB-KW"/>
</dbReference>
<dbReference type="OrthoDB" id="2881954at2759"/>